<evidence type="ECO:0000313" key="1">
    <source>
        <dbReference type="EMBL" id="SEI44891.1"/>
    </source>
</evidence>
<reference evidence="1 2" key="1">
    <citation type="submission" date="2016-10" db="EMBL/GenBank/DDBJ databases">
        <authorList>
            <person name="de Groot N.N."/>
        </authorList>
    </citation>
    <scope>NUCLEOTIDE SEQUENCE [LARGE SCALE GENOMIC DNA]</scope>
    <source>
        <strain evidence="1 2">DSM 373</strain>
    </source>
</reference>
<name>A0A1H6QM98_9GAMM</name>
<dbReference type="RefSeq" id="WP_090729364.1">
    <property type="nucleotide sequence ID" value="NZ_FNYQ01000003.1"/>
</dbReference>
<protein>
    <submittedName>
        <fullName evidence="1">Uncharacterized protein</fullName>
    </submittedName>
</protein>
<proteinExistence type="predicted"/>
<dbReference type="OrthoDB" id="7042052at2"/>
<dbReference type="Proteomes" id="UP000199250">
    <property type="component" value="Unassembled WGS sequence"/>
</dbReference>
<evidence type="ECO:0000313" key="2">
    <source>
        <dbReference type="Proteomes" id="UP000199250"/>
    </source>
</evidence>
<gene>
    <name evidence="1" type="ORF">SAMN04244572_00309</name>
</gene>
<organism evidence="1 2">
    <name type="scientific">Azotobacter beijerinckii</name>
    <dbReference type="NCBI Taxonomy" id="170623"/>
    <lineage>
        <taxon>Bacteria</taxon>
        <taxon>Pseudomonadati</taxon>
        <taxon>Pseudomonadota</taxon>
        <taxon>Gammaproteobacteria</taxon>
        <taxon>Pseudomonadales</taxon>
        <taxon>Pseudomonadaceae</taxon>
        <taxon>Azotobacter</taxon>
    </lineage>
</organism>
<dbReference type="EMBL" id="FNYQ01000003">
    <property type="protein sequence ID" value="SEI44891.1"/>
    <property type="molecule type" value="Genomic_DNA"/>
</dbReference>
<sequence>MTAGGTVPLQEAAVEGTLFFLPLPQLLELLNLPLPAGPSEPSEASASYWPAHAQWQRLLADGLFEHPAARDYWQRRLGEERTLACQLLPELDSGLDKLRCLAHSPLATELGCPPAGERLRRHLQTPEIDADTLLESELVLESRLADVFAVALRLAAWRVVDLSLQHWELLNQNGEQDEVLLETFLPTFDSASGQWSNPVEGYLAHLATLGGCPEPQPDGSGLARLWAGEGANVLARERLLGDWREGRRRPTALALTGLMDAVLRRILGEGSGEGDLALNRQLLCESFRFAESCAYLQRTLSRLGMADGAIAEIFAVYRREYCRARAVLDRPLPEDRGRL</sequence>
<dbReference type="AlphaFoldDB" id="A0A1H6QM98"/>
<accession>A0A1H6QM98</accession>